<keyword evidence="3 6" id="KW-0479">Metal-binding</keyword>
<dbReference type="Proteomes" id="UP000068250">
    <property type="component" value="Chromosome I"/>
</dbReference>
<organism evidence="8 10">
    <name type="scientific">Acetobacter ghanensis</name>
    <dbReference type="NCBI Taxonomy" id="431306"/>
    <lineage>
        <taxon>Bacteria</taxon>
        <taxon>Pseudomonadati</taxon>
        <taxon>Pseudomonadota</taxon>
        <taxon>Alphaproteobacteria</taxon>
        <taxon>Acetobacterales</taxon>
        <taxon>Acetobacteraceae</taxon>
        <taxon>Acetobacter</taxon>
    </lineage>
</organism>
<dbReference type="GO" id="GO:0020037">
    <property type="term" value="F:heme binding"/>
    <property type="evidence" value="ECO:0007669"/>
    <property type="project" value="InterPro"/>
</dbReference>
<evidence type="ECO:0000313" key="9">
    <source>
        <dbReference type="EMBL" id="NHO38540.1"/>
    </source>
</evidence>
<reference evidence="10" key="1">
    <citation type="submission" date="2014-09" db="EMBL/GenBank/DDBJ databases">
        <authorList>
            <person name="Illeghems K.G."/>
        </authorList>
    </citation>
    <scope>NUCLEOTIDE SEQUENCE [LARGE SCALE GENOMIC DNA]</scope>
    <source>
        <strain evidence="10">LMG 23848T</strain>
    </source>
</reference>
<evidence type="ECO:0000256" key="3">
    <source>
        <dbReference type="ARBA" id="ARBA00022723"/>
    </source>
</evidence>
<reference evidence="9 11" key="3">
    <citation type="journal article" date="2020" name="Int. J. Syst. Evol. Microbiol.">
        <title>Novel acetic acid bacteria from cider fermentations: Acetobacter conturbans sp. nov. and Acetobacter fallax sp. nov.</title>
        <authorList>
            <person name="Sombolestani A.S."/>
            <person name="Cleenwerck I."/>
            <person name="Cnockaert M."/>
            <person name="Borremans W."/>
            <person name="Wieme A.D."/>
            <person name="De Vuyst L."/>
            <person name="Vandamme P."/>
        </authorList>
    </citation>
    <scope>NUCLEOTIDE SEQUENCE [LARGE SCALE GENOMIC DNA]</scope>
    <source>
        <strain evidence="9 11">LMG 23848</strain>
    </source>
</reference>
<dbReference type="Pfam" id="PF14376">
    <property type="entry name" value="Haem_bd"/>
    <property type="match status" value="1"/>
</dbReference>
<gene>
    <name evidence="8" type="primary">ccp</name>
    <name evidence="8" type="ORF">AGA_1305</name>
    <name evidence="9" type="ORF">GOB80_02370</name>
</gene>
<evidence type="ECO:0000256" key="1">
    <source>
        <dbReference type="ARBA" id="ARBA00004196"/>
    </source>
</evidence>
<evidence type="ECO:0000256" key="4">
    <source>
        <dbReference type="ARBA" id="ARBA00023002"/>
    </source>
</evidence>
<dbReference type="PANTHER" id="PTHR30600:SF7">
    <property type="entry name" value="CYTOCHROME C PEROXIDASE-RELATED"/>
    <property type="match status" value="1"/>
</dbReference>
<evidence type="ECO:0000259" key="7">
    <source>
        <dbReference type="PROSITE" id="PS51007"/>
    </source>
</evidence>
<keyword evidence="5 6" id="KW-0408">Iron</keyword>
<dbReference type="EMBL" id="WOTE01000001">
    <property type="protein sequence ID" value="NHO38540.1"/>
    <property type="molecule type" value="Genomic_DNA"/>
</dbReference>
<proteinExistence type="predicted"/>
<dbReference type="Gene3D" id="1.10.760.10">
    <property type="entry name" value="Cytochrome c-like domain"/>
    <property type="match status" value="2"/>
</dbReference>
<keyword evidence="11" id="KW-1185">Reference proteome</keyword>
<sequence length="472" mass="51724">MKRILVSLAGLGILAYGGTVAFLQHYDHVTETVLVANSPTHKDPVALAAFNAINEARCDYCHATGRDLPFYFRLPVANTIMTKDRNQGLRHFRIEPVLHAFEHGTPPTEEELSRIEEVIVQNRMPPAQYLLLHWHAHLSNAERQAILTWVQETRRKYYANTGAAEAFAAEPVRPVPESVPVDPIKVALGRKLFFDKKLSGDNTLNCASCHGLDKGGVDNLVTATGIGGQKGPINVPTVYDAYFKVAQFWNARAPDLVAQAAGPVMNPVEMGSHDWAEVAGKLETDPDYAGMFKAAFGPDVQVGQQTITEAIAEFEKTLITPDSPFDEYLKGKQDAISAQAKRGYERFKAIGCSGCHSGIGVGGGGYEVMGLESDYFKDRGGKETDADEGIYAISHNAADRNRFVVPTLRNIALSAPYFHDGSVKTLDEAVRKMAHYQTPDSNPSDQDVADIVAFLQTLTGKYDGHYLTDIKQ</sequence>
<dbReference type="PROSITE" id="PS51007">
    <property type="entry name" value="CYTC"/>
    <property type="match status" value="2"/>
</dbReference>
<evidence type="ECO:0000313" key="10">
    <source>
        <dbReference type="Proteomes" id="UP000068250"/>
    </source>
</evidence>
<dbReference type="EMBL" id="LN609302">
    <property type="protein sequence ID" value="CEF55267.1"/>
    <property type="molecule type" value="Genomic_DNA"/>
</dbReference>
<dbReference type="Proteomes" id="UP000657200">
    <property type="component" value="Unassembled WGS sequence"/>
</dbReference>
<dbReference type="SMART" id="SM01235">
    <property type="entry name" value="Haem_bd"/>
    <property type="match status" value="1"/>
</dbReference>
<keyword evidence="8" id="KW-0575">Peroxidase</keyword>
<feature type="domain" description="Cytochrome c" evidence="7">
    <location>
        <begin position="184"/>
        <end position="293"/>
    </location>
</feature>
<evidence type="ECO:0000256" key="2">
    <source>
        <dbReference type="ARBA" id="ARBA00022617"/>
    </source>
</evidence>
<reference evidence="8" key="2">
    <citation type="submission" date="2014-09" db="EMBL/GenBank/DDBJ databases">
        <authorList>
            <person name="Magalhaes I.L.F."/>
            <person name="Oliveira U."/>
            <person name="Santos F.R."/>
            <person name="Vidigal T.H.D.A."/>
            <person name="Brescovit A.D."/>
            <person name="Santos A.J."/>
        </authorList>
    </citation>
    <scope>NUCLEOTIDE SEQUENCE</scope>
    <source>
        <strain evidence="8">LMG 23848T</strain>
    </source>
</reference>
<dbReference type="EC" id="1.11.1.5" evidence="8"/>
<keyword evidence="2 6" id="KW-0349">Heme</keyword>
<dbReference type="GO" id="GO:0009055">
    <property type="term" value="F:electron transfer activity"/>
    <property type="evidence" value="ECO:0007669"/>
    <property type="project" value="InterPro"/>
</dbReference>
<evidence type="ECO:0000313" key="8">
    <source>
        <dbReference type="EMBL" id="CEF55267.1"/>
    </source>
</evidence>
<dbReference type="InterPro" id="IPR051395">
    <property type="entry name" value="Cytochrome_c_Peroxidase/MauG"/>
</dbReference>
<dbReference type="SUPFAM" id="SSF46626">
    <property type="entry name" value="Cytochrome c"/>
    <property type="match status" value="2"/>
</dbReference>
<dbReference type="GO" id="GO:0004130">
    <property type="term" value="F:cytochrome-c peroxidase activity"/>
    <property type="evidence" value="ECO:0007669"/>
    <property type="project" value="UniProtKB-EC"/>
</dbReference>
<dbReference type="AlphaFoldDB" id="A0A0U5F4R9"/>
<comment type="subcellular location">
    <subcellularLocation>
        <location evidence="1">Cell envelope</location>
    </subcellularLocation>
</comment>
<dbReference type="InterPro" id="IPR025992">
    <property type="entry name" value="Haem-bd"/>
</dbReference>
<dbReference type="Pfam" id="PF00034">
    <property type="entry name" value="Cytochrom_C"/>
    <property type="match status" value="1"/>
</dbReference>
<keyword evidence="4 8" id="KW-0560">Oxidoreductase</keyword>
<dbReference type="InterPro" id="IPR009056">
    <property type="entry name" value="Cyt_c-like_dom"/>
</dbReference>
<dbReference type="RefSeq" id="WP_059023478.1">
    <property type="nucleotide sequence ID" value="NZ_JBNZCO010000001.1"/>
</dbReference>
<evidence type="ECO:0000256" key="5">
    <source>
        <dbReference type="ARBA" id="ARBA00023004"/>
    </source>
</evidence>
<protein>
    <submittedName>
        <fullName evidence="9">C-type cytochrome</fullName>
    </submittedName>
    <submittedName>
        <fullName evidence="8">Cytochrome c peroxidase</fullName>
        <ecNumber evidence="8">1.11.1.5</ecNumber>
    </submittedName>
</protein>
<accession>A0A0U5F4R9</accession>
<dbReference type="Pfam" id="PF03150">
    <property type="entry name" value="CCP_MauG"/>
    <property type="match status" value="1"/>
</dbReference>
<dbReference type="STRING" id="431306.AGA_1305"/>
<name>A0A0U5F4R9_9PROT</name>
<dbReference type="InterPro" id="IPR004852">
    <property type="entry name" value="Di-haem_cyt_c_peroxidsae"/>
</dbReference>
<dbReference type="PATRIC" id="fig|431306.5.peg.1330"/>
<dbReference type="OrthoDB" id="9805202at2"/>
<dbReference type="InterPro" id="IPR036909">
    <property type="entry name" value="Cyt_c-like_dom_sf"/>
</dbReference>
<feature type="domain" description="Cytochrome c" evidence="7">
    <location>
        <begin position="338"/>
        <end position="459"/>
    </location>
</feature>
<evidence type="ECO:0000256" key="6">
    <source>
        <dbReference type="PROSITE-ProRule" id="PRU00433"/>
    </source>
</evidence>
<evidence type="ECO:0000313" key="11">
    <source>
        <dbReference type="Proteomes" id="UP000657200"/>
    </source>
</evidence>
<dbReference type="PANTHER" id="PTHR30600">
    <property type="entry name" value="CYTOCHROME C PEROXIDASE-RELATED"/>
    <property type="match status" value="1"/>
</dbReference>
<dbReference type="GO" id="GO:0046872">
    <property type="term" value="F:metal ion binding"/>
    <property type="evidence" value="ECO:0007669"/>
    <property type="project" value="UniProtKB-KW"/>
</dbReference>
<dbReference type="GO" id="GO:0030313">
    <property type="term" value="C:cell envelope"/>
    <property type="evidence" value="ECO:0007669"/>
    <property type="project" value="UniProtKB-SubCell"/>
</dbReference>